<organism evidence="7 8">
    <name type="scientific">Myripristis murdjan</name>
    <name type="common">pinecone soldierfish</name>
    <dbReference type="NCBI Taxonomy" id="586833"/>
    <lineage>
        <taxon>Eukaryota</taxon>
        <taxon>Metazoa</taxon>
        <taxon>Chordata</taxon>
        <taxon>Craniata</taxon>
        <taxon>Vertebrata</taxon>
        <taxon>Euteleostomi</taxon>
        <taxon>Actinopterygii</taxon>
        <taxon>Neopterygii</taxon>
        <taxon>Teleostei</taxon>
        <taxon>Neoteleostei</taxon>
        <taxon>Acanthomorphata</taxon>
        <taxon>Holocentriformes</taxon>
        <taxon>Holocentridae</taxon>
        <taxon>Myripristis</taxon>
    </lineage>
</organism>
<keyword evidence="4 5" id="KW-0472">Membrane</keyword>
<keyword evidence="3 5" id="KW-1133">Transmembrane helix</keyword>
<name>A0A667YE03_9TELE</name>
<evidence type="ECO:0000256" key="5">
    <source>
        <dbReference type="SAM" id="Phobius"/>
    </source>
</evidence>
<evidence type="ECO:0000256" key="4">
    <source>
        <dbReference type="ARBA" id="ARBA00023136"/>
    </source>
</evidence>
<dbReference type="SUPFAM" id="SSF111418">
    <property type="entry name" value="Hormone receptor domain"/>
    <property type="match status" value="1"/>
</dbReference>
<dbReference type="Pfam" id="PF00002">
    <property type="entry name" value="7tm_2"/>
    <property type="match status" value="1"/>
</dbReference>
<feature type="transmembrane region" description="Helical" evidence="5">
    <location>
        <begin position="70"/>
        <end position="91"/>
    </location>
</feature>
<evidence type="ECO:0000256" key="2">
    <source>
        <dbReference type="ARBA" id="ARBA00022692"/>
    </source>
</evidence>
<dbReference type="GO" id="GO:0017046">
    <property type="term" value="F:peptide hormone binding"/>
    <property type="evidence" value="ECO:0007669"/>
    <property type="project" value="TreeGrafter"/>
</dbReference>
<keyword evidence="2 5" id="KW-0812">Transmembrane</keyword>
<dbReference type="GO" id="GO:0005886">
    <property type="term" value="C:plasma membrane"/>
    <property type="evidence" value="ECO:0007669"/>
    <property type="project" value="TreeGrafter"/>
</dbReference>
<reference evidence="7" key="1">
    <citation type="submission" date="2019-06" db="EMBL/GenBank/DDBJ databases">
        <authorList>
            <consortium name="Wellcome Sanger Institute Data Sharing"/>
        </authorList>
    </citation>
    <scope>NUCLEOTIDE SEQUENCE [LARGE SCALE GENOMIC DNA]</scope>
</reference>
<dbReference type="AlphaFoldDB" id="A0A667YE03"/>
<evidence type="ECO:0000256" key="1">
    <source>
        <dbReference type="ARBA" id="ARBA00004141"/>
    </source>
</evidence>
<gene>
    <name evidence="7" type="primary">ghrhrb</name>
</gene>
<keyword evidence="8" id="KW-1185">Reference proteome</keyword>
<evidence type="ECO:0000256" key="3">
    <source>
        <dbReference type="ARBA" id="ARBA00022989"/>
    </source>
</evidence>
<dbReference type="GO" id="GO:0007188">
    <property type="term" value="P:adenylate cyclase-modulating G protein-coupled receptor signaling pathway"/>
    <property type="evidence" value="ECO:0007669"/>
    <property type="project" value="TreeGrafter"/>
</dbReference>
<evidence type="ECO:0000256" key="6">
    <source>
        <dbReference type="SAM" id="SignalP"/>
    </source>
</evidence>
<evidence type="ECO:0000313" key="7">
    <source>
        <dbReference type="Ensembl" id="ENSMMDP00005028560.1"/>
    </source>
</evidence>
<proteinExistence type="predicted"/>
<dbReference type="PANTHER" id="PTHR45620:SF6">
    <property type="entry name" value="GROWTH HORMONE-RELEASING HORMONE-LIKE PEPTIDE RECEPTOR"/>
    <property type="match status" value="1"/>
</dbReference>
<comment type="subcellular location">
    <subcellularLocation>
        <location evidence="1">Membrane</location>
        <topology evidence="1">Multi-pass membrane protein</topology>
    </subcellularLocation>
</comment>
<dbReference type="Proteomes" id="UP000472263">
    <property type="component" value="Chromosome 4"/>
</dbReference>
<reference evidence="7" key="2">
    <citation type="submission" date="2025-08" db="UniProtKB">
        <authorList>
            <consortium name="Ensembl"/>
        </authorList>
    </citation>
    <scope>IDENTIFICATION</scope>
</reference>
<keyword evidence="6" id="KW-0732">Signal</keyword>
<evidence type="ECO:0000313" key="8">
    <source>
        <dbReference type="Proteomes" id="UP000472263"/>
    </source>
</evidence>
<accession>A0A667YE03</accession>
<dbReference type="Ensembl" id="ENSMMDT00005029243.1">
    <property type="protein sequence ID" value="ENSMMDP00005028560.1"/>
    <property type="gene ID" value="ENSMMDG00005013639.1"/>
</dbReference>
<dbReference type="PANTHER" id="PTHR45620">
    <property type="entry name" value="PDF RECEPTOR-LIKE PROTEIN-RELATED"/>
    <property type="match status" value="1"/>
</dbReference>
<feature type="signal peptide" evidence="6">
    <location>
        <begin position="1"/>
        <end position="24"/>
    </location>
</feature>
<dbReference type="GO" id="GO:0008528">
    <property type="term" value="F:G protein-coupled peptide receptor activity"/>
    <property type="evidence" value="ECO:0007669"/>
    <property type="project" value="TreeGrafter"/>
</dbReference>
<feature type="chain" id="PRO_5025431336" evidence="6">
    <location>
        <begin position="25"/>
        <end position="143"/>
    </location>
</feature>
<reference evidence="7" key="3">
    <citation type="submission" date="2025-09" db="UniProtKB">
        <authorList>
            <consortium name="Ensembl"/>
        </authorList>
    </citation>
    <scope>IDENTIFICATION</scope>
</reference>
<dbReference type="InterPro" id="IPR050332">
    <property type="entry name" value="GPCR_2"/>
</dbReference>
<dbReference type="GeneTree" id="ENSGT00940000166873"/>
<dbReference type="InterPro" id="IPR036445">
    <property type="entry name" value="GPCR_2_extracell_dom_sf"/>
</dbReference>
<protein>
    <submittedName>
        <fullName evidence="7">Growth hormone releasing hormone receptor b</fullName>
    </submittedName>
</protein>
<dbReference type="InterPro" id="IPR000832">
    <property type="entry name" value="GPCR_2_secretin-like"/>
</dbReference>
<dbReference type="Gene3D" id="1.20.1070.10">
    <property type="entry name" value="Rhodopsin 7-helix transmembrane proteins"/>
    <property type="match status" value="1"/>
</dbReference>
<sequence>MPPSCVFALLRTLGSLGMLVVGDSSLPPTERLMCFLGYIYRNCTEHGWSELYPTYEEACEFTYFSNFKQLYTAGYATSLISLISAIFVFTFHCTRNYIHINLFSSFILRASAVFIKDGVLFSDENLDHCFMSTVSHCDSLARM</sequence>